<organism evidence="2 3">
    <name type="scientific">Canibacter oris</name>
    <dbReference type="NCBI Taxonomy" id="1365628"/>
    <lineage>
        <taxon>Bacteria</taxon>
        <taxon>Bacillati</taxon>
        <taxon>Actinomycetota</taxon>
        <taxon>Actinomycetes</taxon>
        <taxon>Micrococcales</taxon>
        <taxon>Microbacteriaceae</taxon>
        <taxon>Canibacter</taxon>
    </lineage>
</organism>
<evidence type="ECO:0000313" key="2">
    <source>
        <dbReference type="EMBL" id="MBB4072031.1"/>
    </source>
</evidence>
<evidence type="ECO:0000256" key="1">
    <source>
        <dbReference type="SAM" id="Phobius"/>
    </source>
</evidence>
<feature type="transmembrane region" description="Helical" evidence="1">
    <location>
        <begin position="74"/>
        <end position="95"/>
    </location>
</feature>
<dbReference type="Proteomes" id="UP000571183">
    <property type="component" value="Unassembled WGS sequence"/>
</dbReference>
<keyword evidence="1" id="KW-0812">Transmembrane</keyword>
<accession>A0A840DF40</accession>
<gene>
    <name evidence="2" type="ORF">F5897_001354</name>
</gene>
<keyword evidence="3" id="KW-1185">Reference proteome</keyword>
<comment type="caution">
    <text evidence="2">The sequence shown here is derived from an EMBL/GenBank/DDBJ whole genome shotgun (WGS) entry which is preliminary data.</text>
</comment>
<feature type="transmembrane region" description="Helical" evidence="1">
    <location>
        <begin position="107"/>
        <end position="131"/>
    </location>
</feature>
<dbReference type="AlphaFoldDB" id="A0A840DF40"/>
<proteinExistence type="predicted"/>
<name>A0A840DF40_9MICO</name>
<protein>
    <submittedName>
        <fullName evidence="2">Uncharacterized protein</fullName>
    </submittedName>
</protein>
<reference evidence="2" key="1">
    <citation type="submission" date="2020-08" db="EMBL/GenBank/DDBJ databases">
        <title>Sequencing the genomes of 1000 actinobacteria strains.</title>
        <authorList>
            <person name="Klenk H.-P."/>
        </authorList>
    </citation>
    <scope>NUCLEOTIDE SEQUENCE [LARGE SCALE GENOMIC DNA]</scope>
    <source>
        <strain evidence="2">DSM 27064</strain>
    </source>
</reference>
<keyword evidence="1" id="KW-1133">Transmembrane helix</keyword>
<dbReference type="RefSeq" id="WP_183304952.1">
    <property type="nucleotide sequence ID" value="NZ_JACIFD010000014.1"/>
</dbReference>
<dbReference type="EMBL" id="JACIFD010000014">
    <property type="protein sequence ID" value="MBB4072031.1"/>
    <property type="molecule type" value="Genomic_DNA"/>
</dbReference>
<keyword evidence="1" id="KW-0472">Membrane</keyword>
<sequence>MDDKYDLAQSSQDPKLAEVNEILSSEGISIPSENSEPGPKDVKLDSKSLEFNAKDAKARAKVNELEQNNKLRMIFMFALLLLVFLTLSAAGFVVVCQTIREVISDRVIIAFISGITIQTLGILTIVAKYLFSTKK</sequence>
<evidence type="ECO:0000313" key="3">
    <source>
        <dbReference type="Proteomes" id="UP000571183"/>
    </source>
</evidence>